<keyword evidence="8" id="KW-0472">Membrane</keyword>
<dbReference type="PANTHER" id="PTHR36699">
    <property type="entry name" value="LD-TRANSPEPTIDASE"/>
    <property type="match status" value="1"/>
</dbReference>
<dbReference type="STRING" id="121290.APY04_2417"/>
<dbReference type="Proteomes" id="UP000059074">
    <property type="component" value="Unassembled WGS sequence"/>
</dbReference>
<keyword evidence="11" id="KW-1185">Reference proteome</keyword>
<evidence type="ECO:0000259" key="9">
    <source>
        <dbReference type="PROSITE" id="PS52029"/>
    </source>
</evidence>
<dbReference type="OrthoDB" id="9809748at2"/>
<keyword evidence="3" id="KW-0808">Transferase</keyword>
<gene>
    <name evidence="10" type="ORF">APY04_2417</name>
</gene>
<keyword evidence="4 7" id="KW-0133">Cell shape</keyword>
<proteinExistence type="inferred from homology"/>
<keyword evidence="8" id="KW-0812">Transmembrane</keyword>
<evidence type="ECO:0000256" key="1">
    <source>
        <dbReference type="ARBA" id="ARBA00004752"/>
    </source>
</evidence>
<dbReference type="PROSITE" id="PS52029">
    <property type="entry name" value="LD_TPASE"/>
    <property type="match status" value="1"/>
</dbReference>
<dbReference type="GO" id="GO:0008360">
    <property type="term" value="P:regulation of cell shape"/>
    <property type="evidence" value="ECO:0007669"/>
    <property type="project" value="UniProtKB-UniRule"/>
</dbReference>
<dbReference type="Pfam" id="PF03734">
    <property type="entry name" value="YkuD"/>
    <property type="match status" value="1"/>
</dbReference>
<dbReference type="EMBL" id="LMTR01000073">
    <property type="protein sequence ID" value="KWT66221.1"/>
    <property type="molecule type" value="Genomic_DNA"/>
</dbReference>
<dbReference type="SUPFAM" id="SSF141523">
    <property type="entry name" value="L,D-transpeptidase catalytic domain-like"/>
    <property type="match status" value="1"/>
</dbReference>
<dbReference type="InterPro" id="IPR005490">
    <property type="entry name" value="LD_TPept_cat_dom"/>
</dbReference>
<name>A0A109BCE4_HYPSL</name>
<evidence type="ECO:0000256" key="2">
    <source>
        <dbReference type="ARBA" id="ARBA00005992"/>
    </source>
</evidence>
<evidence type="ECO:0000256" key="3">
    <source>
        <dbReference type="ARBA" id="ARBA00022679"/>
    </source>
</evidence>
<feature type="transmembrane region" description="Helical" evidence="8">
    <location>
        <begin position="12"/>
        <end position="31"/>
    </location>
</feature>
<sequence>MVARKQSRWRSVLLFIAVLATVIAGVGYLFWPQIYPLIEDELIYARKAKHWATYSSGAALPGTPDPANLKQRLADRGMELGAPIFIRIFKRDFELEVWMKRNGRYELFETYPVCMWSGGLGPKKREGDKQAPEGFYTVEPTSLNPNSKYHLSFNLGYPNAYDRSHGRTGSFLMVHGDCRSIGCYAMTNRVIDEIWSLLTSAFSAGQKHVQVQAFPFRMTETNMSLHASNPNNGFWRQLKVGHDAFLRDGVPPIVSVCDGRYAIKPGNGDAGDGAPIEVNCPAT</sequence>
<reference evidence="10 11" key="1">
    <citation type="submission" date="2015-10" db="EMBL/GenBank/DDBJ databases">
        <title>Transcriptomic analysis of a linuron degrading triple-species bacterial consortium.</title>
        <authorList>
            <person name="Albers P."/>
        </authorList>
    </citation>
    <scope>NUCLEOTIDE SEQUENCE [LARGE SCALE GENOMIC DNA]</scope>
    <source>
        <strain evidence="10 11">WDL6</strain>
    </source>
</reference>
<dbReference type="PANTHER" id="PTHR36699:SF1">
    <property type="entry name" value="L,D-TRANSPEPTIDASE YAFK-RELATED"/>
    <property type="match status" value="1"/>
</dbReference>
<feature type="active site" description="Proton donor/acceptor" evidence="7">
    <location>
        <position position="175"/>
    </location>
</feature>
<evidence type="ECO:0000256" key="8">
    <source>
        <dbReference type="SAM" id="Phobius"/>
    </source>
</evidence>
<keyword evidence="5 7" id="KW-0573">Peptidoglycan synthesis</keyword>
<evidence type="ECO:0000256" key="4">
    <source>
        <dbReference type="ARBA" id="ARBA00022960"/>
    </source>
</evidence>
<evidence type="ECO:0000256" key="7">
    <source>
        <dbReference type="PROSITE-ProRule" id="PRU01373"/>
    </source>
</evidence>
<organism evidence="10 11">
    <name type="scientific">Hyphomicrobium sulfonivorans</name>
    <dbReference type="NCBI Taxonomy" id="121290"/>
    <lineage>
        <taxon>Bacteria</taxon>
        <taxon>Pseudomonadati</taxon>
        <taxon>Pseudomonadota</taxon>
        <taxon>Alphaproteobacteria</taxon>
        <taxon>Hyphomicrobiales</taxon>
        <taxon>Hyphomicrobiaceae</taxon>
        <taxon>Hyphomicrobium</taxon>
    </lineage>
</organism>
<evidence type="ECO:0000256" key="6">
    <source>
        <dbReference type="ARBA" id="ARBA00023316"/>
    </source>
</evidence>
<dbReference type="GO" id="GO:0004180">
    <property type="term" value="F:carboxypeptidase activity"/>
    <property type="evidence" value="ECO:0007669"/>
    <property type="project" value="UniProtKB-ARBA"/>
</dbReference>
<comment type="similarity">
    <text evidence="2">Belongs to the YkuD family.</text>
</comment>
<dbReference type="RefSeq" id="WP_068462788.1">
    <property type="nucleotide sequence ID" value="NZ_JAEFBX010000001.1"/>
</dbReference>
<evidence type="ECO:0000313" key="10">
    <source>
        <dbReference type="EMBL" id="KWT66221.1"/>
    </source>
</evidence>
<dbReference type="GO" id="GO:0009252">
    <property type="term" value="P:peptidoglycan biosynthetic process"/>
    <property type="evidence" value="ECO:0007669"/>
    <property type="project" value="UniProtKB-KW"/>
</dbReference>
<protein>
    <submittedName>
        <fullName evidence="10">Putative exported protein</fullName>
    </submittedName>
</protein>
<keyword evidence="6 7" id="KW-0961">Cell wall biogenesis/degradation</keyword>
<dbReference type="PATRIC" id="fig|121290.4.peg.320"/>
<comment type="pathway">
    <text evidence="1 7">Cell wall biogenesis; peptidoglycan biosynthesis.</text>
</comment>
<comment type="caution">
    <text evidence="10">The sequence shown here is derived from an EMBL/GenBank/DDBJ whole genome shotgun (WGS) entry which is preliminary data.</text>
</comment>
<dbReference type="InterPro" id="IPR038063">
    <property type="entry name" value="Transpep_catalytic_dom"/>
</dbReference>
<dbReference type="AlphaFoldDB" id="A0A109BCE4"/>
<dbReference type="GO" id="GO:0016740">
    <property type="term" value="F:transferase activity"/>
    <property type="evidence" value="ECO:0007669"/>
    <property type="project" value="UniProtKB-KW"/>
</dbReference>
<feature type="active site" description="Nucleophile" evidence="7">
    <location>
        <position position="183"/>
    </location>
</feature>
<dbReference type="GO" id="GO:0071555">
    <property type="term" value="P:cell wall organization"/>
    <property type="evidence" value="ECO:0007669"/>
    <property type="project" value="UniProtKB-UniRule"/>
</dbReference>
<feature type="domain" description="L,D-TPase catalytic" evidence="9">
    <location>
        <begin position="84"/>
        <end position="214"/>
    </location>
</feature>
<evidence type="ECO:0000313" key="11">
    <source>
        <dbReference type="Proteomes" id="UP000059074"/>
    </source>
</evidence>
<evidence type="ECO:0000256" key="5">
    <source>
        <dbReference type="ARBA" id="ARBA00022984"/>
    </source>
</evidence>
<accession>A0A109BCE4</accession>
<keyword evidence="8" id="KW-1133">Transmembrane helix</keyword>